<sequence length="308" mass="33629">MERQYEDKRRGRRIRWMAAAILVSMILLSACQSGAQNGAASGSSAVKGGEALRTEEAVAAVPSYKPVPSVGPSAEPKPQLASRMLSERAEASDVKWVYMTWPLWSDLAATLYPDRDEERISQLIGWIEAARPIEGTGLATPIKNRSMAVNVELRDGRLIVVRPAWRCTTTKFEKGNVNLRCEDAVDRVVIEDGAAGSESAAVFAESAELYRFLNEDYKVWMPPVQKYDYPEKLKPGAAFAVSGHGSRSQSATVTLSKGDAVLWTGKSDVRDGEWKVEGKLPAALASGKDYSLKIQTDEGGTTVYPDVE</sequence>
<gene>
    <name evidence="2" type="ORF">KB449_24460</name>
</gene>
<dbReference type="RefSeq" id="WP_282910863.1">
    <property type="nucleotide sequence ID" value="NZ_JAGRPV010000001.1"/>
</dbReference>
<keyword evidence="3" id="KW-1185">Reference proteome</keyword>
<evidence type="ECO:0000313" key="2">
    <source>
        <dbReference type="EMBL" id="MDI4648126.1"/>
    </source>
</evidence>
<protein>
    <submittedName>
        <fullName evidence="2">Uncharacterized protein</fullName>
    </submittedName>
</protein>
<proteinExistence type="predicted"/>
<accession>A0ABT6TMQ8</accession>
<reference evidence="2" key="1">
    <citation type="submission" date="2023-04" db="EMBL/GenBank/DDBJ databases">
        <title>Comparative genomic analysis of Cohnella hashimotonis sp. nov., isolated from the International Space Station.</title>
        <authorList>
            <person name="Venkateswaran K."/>
            <person name="Simpson A."/>
        </authorList>
    </citation>
    <scope>NUCLEOTIDE SEQUENCE</scope>
    <source>
        <strain evidence="2">F6_2S_P_1</strain>
    </source>
</reference>
<evidence type="ECO:0000313" key="3">
    <source>
        <dbReference type="Proteomes" id="UP001161691"/>
    </source>
</evidence>
<organism evidence="2 3">
    <name type="scientific">Cohnella hashimotonis</name>
    <dbReference type="NCBI Taxonomy" id="2826895"/>
    <lineage>
        <taxon>Bacteria</taxon>
        <taxon>Bacillati</taxon>
        <taxon>Bacillota</taxon>
        <taxon>Bacilli</taxon>
        <taxon>Bacillales</taxon>
        <taxon>Paenibacillaceae</taxon>
        <taxon>Cohnella</taxon>
    </lineage>
</organism>
<dbReference type="Proteomes" id="UP001161691">
    <property type="component" value="Unassembled WGS sequence"/>
</dbReference>
<dbReference type="EMBL" id="JAGRPV010000001">
    <property type="protein sequence ID" value="MDI4648126.1"/>
    <property type="molecule type" value="Genomic_DNA"/>
</dbReference>
<name>A0ABT6TMQ8_9BACL</name>
<dbReference type="PROSITE" id="PS51257">
    <property type="entry name" value="PROKAR_LIPOPROTEIN"/>
    <property type="match status" value="1"/>
</dbReference>
<feature type="chain" id="PRO_5045725658" evidence="1">
    <location>
        <begin position="36"/>
        <end position="308"/>
    </location>
</feature>
<comment type="caution">
    <text evidence="2">The sequence shown here is derived from an EMBL/GenBank/DDBJ whole genome shotgun (WGS) entry which is preliminary data.</text>
</comment>
<keyword evidence="1" id="KW-0732">Signal</keyword>
<feature type="signal peptide" evidence="1">
    <location>
        <begin position="1"/>
        <end position="35"/>
    </location>
</feature>
<evidence type="ECO:0000256" key="1">
    <source>
        <dbReference type="SAM" id="SignalP"/>
    </source>
</evidence>